<comment type="cofactor">
    <cofactor evidence="2">
        <name>Ca(2+)</name>
        <dbReference type="ChEBI" id="CHEBI:29108"/>
    </cofactor>
</comment>
<keyword evidence="14" id="KW-1185">Reference proteome</keyword>
<sequence length="469" mass="52947">MMPRFSTCTPALYWLLCTAEFCLGYRVGTLAFKLDEVVLQGFNWECTQRHPNGWYSVLARKAASVQKAGFTSVWMPPASISVSREGYMPRELENLNSAYGSEHDLRGCISAFHDVGVKVLADVVINHRCAGRQNSKGQWNQFDGRYPWGEDCLCSSPKQFGGTGAKKEGDVFGAAPNIDHQNERVRQDIKDYLNWLQNDLKFDGWRFDFAKGFSGRHVGEYIEATQPQLAIGEIWTDCDWNGSKLEVVQDEHRQRTIDWVHETGNKSLAFDFTTKAILQEAVMRKEYNRLRDADGRPPGVLGWEPQMAVTFLDNHDTGSTQNHWPFPAHAVHQGYAYILTHPGTPCVFYDHVWSGGMHDVSKWRRMKKLLIRQKIIEASSSSPLLPLKDTIIELIALRKRMGISATSKVEILEARSDVYAAVIDGKLLLKIGPGKWTPKSSGGNAALANKTWLVTMSGYQYTIWEAHSQ</sequence>
<dbReference type="Proteomes" id="UP001465755">
    <property type="component" value="Unassembled WGS sequence"/>
</dbReference>
<dbReference type="GO" id="GO:0005509">
    <property type="term" value="F:calcium ion binding"/>
    <property type="evidence" value="ECO:0007669"/>
    <property type="project" value="InterPro"/>
</dbReference>
<protein>
    <recommendedName>
        <fullName evidence="4 9">Alpha-amylase</fullName>
        <ecNumber evidence="4 9">3.2.1.1</ecNumber>
    </recommendedName>
</protein>
<evidence type="ECO:0000259" key="11">
    <source>
        <dbReference type="SMART" id="SM00642"/>
    </source>
</evidence>
<keyword evidence="10" id="KW-0732">Signal</keyword>
<feature type="chain" id="PRO_5043912289" description="Alpha-amylase" evidence="10">
    <location>
        <begin position="25"/>
        <end position="469"/>
    </location>
</feature>
<evidence type="ECO:0000256" key="5">
    <source>
        <dbReference type="ARBA" id="ARBA00022801"/>
    </source>
</evidence>
<comment type="catalytic activity">
    <reaction evidence="1 9">
        <text>Endohydrolysis of (1-&gt;4)-alpha-D-glucosidic linkages in polysaccharides containing three or more (1-&gt;4)-alpha-linked D-glucose units.</text>
        <dbReference type="EC" id="3.2.1.1"/>
    </reaction>
</comment>
<keyword evidence="7 9" id="KW-0326">Glycosidase</keyword>
<comment type="similarity">
    <text evidence="3 8">Belongs to the glycosyl hydrolase 13 family.</text>
</comment>
<evidence type="ECO:0000256" key="1">
    <source>
        <dbReference type="ARBA" id="ARBA00000548"/>
    </source>
</evidence>
<dbReference type="PRINTS" id="PR00110">
    <property type="entry name" value="ALPHAAMYLASE"/>
</dbReference>
<comment type="caution">
    <text evidence="13">The sequence shown here is derived from an EMBL/GenBank/DDBJ whole genome shotgun (WGS) entry which is preliminary data.</text>
</comment>
<reference evidence="13 14" key="1">
    <citation type="journal article" date="2024" name="Nat. Commun.">
        <title>Phylogenomics reveals the evolutionary origins of lichenization in chlorophyte algae.</title>
        <authorList>
            <person name="Puginier C."/>
            <person name="Libourel C."/>
            <person name="Otte J."/>
            <person name="Skaloud P."/>
            <person name="Haon M."/>
            <person name="Grisel S."/>
            <person name="Petersen M."/>
            <person name="Berrin J.G."/>
            <person name="Delaux P.M."/>
            <person name="Dal Grande F."/>
            <person name="Keller J."/>
        </authorList>
    </citation>
    <scope>NUCLEOTIDE SEQUENCE [LARGE SCALE GENOMIC DNA]</scope>
    <source>
        <strain evidence="13 14">SAG 2036</strain>
    </source>
</reference>
<accession>A0AAW1NEG7</accession>
<evidence type="ECO:0000256" key="8">
    <source>
        <dbReference type="RuleBase" id="RU003615"/>
    </source>
</evidence>
<dbReference type="SUPFAM" id="SSF51445">
    <property type="entry name" value="(Trans)glycosidases"/>
    <property type="match status" value="1"/>
</dbReference>
<evidence type="ECO:0000259" key="12">
    <source>
        <dbReference type="SMART" id="SM00810"/>
    </source>
</evidence>
<dbReference type="SMART" id="SM00810">
    <property type="entry name" value="Alpha-amyl_C2"/>
    <property type="match status" value="1"/>
</dbReference>
<dbReference type="Gene3D" id="2.60.40.1180">
    <property type="entry name" value="Golgi alpha-mannosidase II"/>
    <property type="match status" value="1"/>
</dbReference>
<dbReference type="EC" id="3.2.1.1" evidence="4 9"/>
<keyword evidence="5 9" id="KW-0378">Hydrolase</keyword>
<dbReference type="InterPro" id="IPR017853">
    <property type="entry name" value="GH"/>
</dbReference>
<evidence type="ECO:0000256" key="10">
    <source>
        <dbReference type="SAM" id="SignalP"/>
    </source>
</evidence>
<name>A0AAW1NEG7_9CHLO</name>
<feature type="domain" description="Glycosyl hydrolase family 13 catalytic" evidence="11">
    <location>
        <begin position="36"/>
        <end position="398"/>
    </location>
</feature>
<feature type="signal peptide" evidence="10">
    <location>
        <begin position="1"/>
        <end position="24"/>
    </location>
</feature>
<dbReference type="GO" id="GO:0005975">
    <property type="term" value="P:carbohydrate metabolic process"/>
    <property type="evidence" value="ECO:0007669"/>
    <property type="project" value="InterPro"/>
</dbReference>
<dbReference type="SMART" id="SM00642">
    <property type="entry name" value="Aamy"/>
    <property type="match status" value="1"/>
</dbReference>
<organism evidence="13 14">
    <name type="scientific">Symbiochloris irregularis</name>
    <dbReference type="NCBI Taxonomy" id="706552"/>
    <lineage>
        <taxon>Eukaryota</taxon>
        <taxon>Viridiplantae</taxon>
        <taxon>Chlorophyta</taxon>
        <taxon>core chlorophytes</taxon>
        <taxon>Trebouxiophyceae</taxon>
        <taxon>Trebouxiales</taxon>
        <taxon>Trebouxiaceae</taxon>
        <taxon>Symbiochloris</taxon>
    </lineage>
</organism>
<proteinExistence type="inferred from homology"/>
<dbReference type="Pfam" id="PF00128">
    <property type="entry name" value="Alpha-amylase"/>
    <property type="match status" value="1"/>
</dbReference>
<evidence type="ECO:0000256" key="6">
    <source>
        <dbReference type="ARBA" id="ARBA00023277"/>
    </source>
</evidence>
<dbReference type="Gene3D" id="3.20.20.80">
    <property type="entry name" value="Glycosidases"/>
    <property type="match status" value="1"/>
</dbReference>
<dbReference type="InterPro" id="IPR006047">
    <property type="entry name" value="GH13_cat_dom"/>
</dbReference>
<dbReference type="Pfam" id="PF07821">
    <property type="entry name" value="Alpha-amyl_C2"/>
    <property type="match status" value="1"/>
</dbReference>
<dbReference type="InterPro" id="IPR013780">
    <property type="entry name" value="Glyco_hydro_b"/>
</dbReference>
<evidence type="ECO:0000256" key="7">
    <source>
        <dbReference type="ARBA" id="ARBA00023295"/>
    </source>
</evidence>
<dbReference type="SUPFAM" id="SSF51011">
    <property type="entry name" value="Glycosyl hydrolase domain"/>
    <property type="match status" value="1"/>
</dbReference>
<evidence type="ECO:0000313" key="13">
    <source>
        <dbReference type="EMBL" id="KAK9785022.1"/>
    </source>
</evidence>
<dbReference type="AlphaFoldDB" id="A0AAW1NEG7"/>
<evidence type="ECO:0000256" key="4">
    <source>
        <dbReference type="ARBA" id="ARBA00012595"/>
    </source>
</evidence>
<evidence type="ECO:0000313" key="14">
    <source>
        <dbReference type="Proteomes" id="UP001465755"/>
    </source>
</evidence>
<dbReference type="PANTHER" id="PTHR43447">
    <property type="entry name" value="ALPHA-AMYLASE"/>
    <property type="match status" value="1"/>
</dbReference>
<feature type="domain" description="Alpha-amylase C-terminal beta-sheet" evidence="12">
    <location>
        <begin position="399"/>
        <end position="466"/>
    </location>
</feature>
<dbReference type="InterPro" id="IPR012850">
    <property type="entry name" value="A-amylase_bs_C"/>
</dbReference>
<evidence type="ECO:0000256" key="2">
    <source>
        <dbReference type="ARBA" id="ARBA00001913"/>
    </source>
</evidence>
<dbReference type="EMBL" id="JALJOQ010000320">
    <property type="protein sequence ID" value="KAK9785022.1"/>
    <property type="molecule type" value="Genomic_DNA"/>
</dbReference>
<dbReference type="GO" id="GO:0004556">
    <property type="term" value="F:alpha-amylase activity"/>
    <property type="evidence" value="ECO:0007669"/>
    <property type="project" value="UniProtKB-UniRule"/>
</dbReference>
<dbReference type="CDD" id="cd11314">
    <property type="entry name" value="AmyAc_arch_bac_plant_AmyA"/>
    <property type="match status" value="1"/>
</dbReference>
<dbReference type="InterPro" id="IPR006046">
    <property type="entry name" value="Alpha_amylase"/>
</dbReference>
<evidence type="ECO:0000256" key="3">
    <source>
        <dbReference type="ARBA" id="ARBA00008061"/>
    </source>
</evidence>
<evidence type="ECO:0000256" key="9">
    <source>
        <dbReference type="RuleBase" id="RU361134"/>
    </source>
</evidence>
<keyword evidence="6 9" id="KW-0119">Carbohydrate metabolism</keyword>
<gene>
    <name evidence="13" type="ORF">WJX73_001793</name>
</gene>